<sequence>MSINEQVEETTYYSEGSCEVELEGSCEDSDGGENEDNNCQEDPEHINEDVDESEDGDDSSEENFLEQNSEIGDDNCGDYVDSCEEEEIVIDDLDDILKIDMKNIVSNDVSRYYFSNLEVAYQFCTTYSKMNGFSVRKSDVVKSSKGELLQQTFICSSAGYTENKGLNVDNRKQRERRETRCGCAAKFRVHINIASASGRWYVTLFTDEHNHEMVKDIYCQMLPGHKKITEVDALVIHNHAKVGIRPSTTYGAFAHASGGYNKVQFMKKDLYNQVGKQKRQQVSDASAAVKYLKELKSKDPMMISLNDFVQQFQRCLTYFRFREVEADFESNYGEMVLQTTLRSIERSASRKFTNSIFYQFRDVLKKSSLTRVLDSYEMSTYSIYLVSKYCGSGKVWHVSCCLSPIELKCSCLKMESVGFPCEHIVTVLVFLDFDELPDCLVMSRWSKKAKDAIRGSYTDGSFYWDSQLVAKQANLHFLCKEIVEVAHRDDGDYNYLIELLTRELNNLKLKHWDVTVGENVESETVDEVIYDPEIIKTKGCGPSTTSGTGKTMRSYKGCGAVKHRYVIQKGELGDSGGELGESEGELGDSGGELGDFVGELDESEGELGDSGGELGDFVGELDDSEGKLGDSGGELGDSEGGNRGMHGHGISGNIGMHGIGGISGNEIFGMSGNGIFGMHRIPGIKAQTTQLTHIS</sequence>
<keyword evidence="2" id="KW-1185">Reference proteome</keyword>
<dbReference type="Proteomes" id="UP001177021">
    <property type="component" value="Unassembled WGS sequence"/>
</dbReference>
<proteinExistence type="predicted"/>
<dbReference type="EMBL" id="CASHSV030000206">
    <property type="protein sequence ID" value="CAJ2653047.1"/>
    <property type="molecule type" value="Genomic_DNA"/>
</dbReference>
<evidence type="ECO:0000313" key="1">
    <source>
        <dbReference type="EMBL" id="CAJ2653047.1"/>
    </source>
</evidence>
<reference evidence="1" key="1">
    <citation type="submission" date="2023-10" db="EMBL/GenBank/DDBJ databases">
        <authorList>
            <person name="Rodriguez Cubillos JULIANA M."/>
            <person name="De Vega J."/>
        </authorList>
    </citation>
    <scope>NUCLEOTIDE SEQUENCE</scope>
</reference>
<organism evidence="1 2">
    <name type="scientific">Trifolium pratense</name>
    <name type="common">Red clover</name>
    <dbReference type="NCBI Taxonomy" id="57577"/>
    <lineage>
        <taxon>Eukaryota</taxon>
        <taxon>Viridiplantae</taxon>
        <taxon>Streptophyta</taxon>
        <taxon>Embryophyta</taxon>
        <taxon>Tracheophyta</taxon>
        <taxon>Spermatophyta</taxon>
        <taxon>Magnoliopsida</taxon>
        <taxon>eudicotyledons</taxon>
        <taxon>Gunneridae</taxon>
        <taxon>Pentapetalae</taxon>
        <taxon>rosids</taxon>
        <taxon>fabids</taxon>
        <taxon>Fabales</taxon>
        <taxon>Fabaceae</taxon>
        <taxon>Papilionoideae</taxon>
        <taxon>50 kb inversion clade</taxon>
        <taxon>NPAAA clade</taxon>
        <taxon>Hologalegina</taxon>
        <taxon>IRL clade</taxon>
        <taxon>Trifolieae</taxon>
        <taxon>Trifolium</taxon>
    </lineage>
</organism>
<comment type="caution">
    <text evidence="1">The sequence shown here is derived from an EMBL/GenBank/DDBJ whole genome shotgun (WGS) entry which is preliminary data.</text>
</comment>
<accession>A0ACB0K704</accession>
<gene>
    <name evidence="1" type="ORF">MILVUS5_LOCUS20448</name>
</gene>
<protein>
    <submittedName>
        <fullName evidence="1">Uncharacterized protein</fullName>
    </submittedName>
</protein>
<evidence type="ECO:0000313" key="2">
    <source>
        <dbReference type="Proteomes" id="UP001177021"/>
    </source>
</evidence>
<name>A0ACB0K704_TRIPR</name>